<accession>A0AAD8IHE0</accession>
<comment type="caution">
    <text evidence="1">The sequence shown here is derived from an EMBL/GenBank/DDBJ whole genome shotgun (WGS) entry which is preliminary data.</text>
</comment>
<reference evidence="1" key="1">
    <citation type="submission" date="2023-02" db="EMBL/GenBank/DDBJ databases">
        <title>Genome of toxic invasive species Heracleum sosnowskyi carries increased number of genes despite the absence of recent whole-genome duplications.</title>
        <authorList>
            <person name="Schelkunov M."/>
            <person name="Shtratnikova V."/>
            <person name="Makarenko M."/>
            <person name="Klepikova A."/>
            <person name="Omelchenko D."/>
            <person name="Novikova G."/>
            <person name="Obukhova E."/>
            <person name="Bogdanov V."/>
            <person name="Penin A."/>
            <person name="Logacheva M."/>
        </authorList>
    </citation>
    <scope>NUCLEOTIDE SEQUENCE</scope>
    <source>
        <strain evidence="1">Hsosn_3</strain>
        <tissue evidence="1">Leaf</tissue>
    </source>
</reference>
<reference evidence="1" key="2">
    <citation type="submission" date="2023-05" db="EMBL/GenBank/DDBJ databases">
        <authorList>
            <person name="Schelkunov M.I."/>
        </authorList>
    </citation>
    <scope>NUCLEOTIDE SEQUENCE</scope>
    <source>
        <strain evidence="1">Hsosn_3</strain>
        <tissue evidence="1">Leaf</tissue>
    </source>
</reference>
<evidence type="ECO:0000313" key="1">
    <source>
        <dbReference type="EMBL" id="KAK1383965.1"/>
    </source>
</evidence>
<gene>
    <name evidence="1" type="ORF">POM88_021700</name>
</gene>
<dbReference type="Proteomes" id="UP001237642">
    <property type="component" value="Unassembled WGS sequence"/>
</dbReference>
<protein>
    <submittedName>
        <fullName evidence="1">Uncharacterized protein</fullName>
    </submittedName>
</protein>
<organism evidence="1 2">
    <name type="scientific">Heracleum sosnowskyi</name>
    <dbReference type="NCBI Taxonomy" id="360622"/>
    <lineage>
        <taxon>Eukaryota</taxon>
        <taxon>Viridiplantae</taxon>
        <taxon>Streptophyta</taxon>
        <taxon>Embryophyta</taxon>
        <taxon>Tracheophyta</taxon>
        <taxon>Spermatophyta</taxon>
        <taxon>Magnoliopsida</taxon>
        <taxon>eudicotyledons</taxon>
        <taxon>Gunneridae</taxon>
        <taxon>Pentapetalae</taxon>
        <taxon>asterids</taxon>
        <taxon>campanulids</taxon>
        <taxon>Apiales</taxon>
        <taxon>Apiaceae</taxon>
        <taxon>Apioideae</taxon>
        <taxon>apioid superclade</taxon>
        <taxon>Tordylieae</taxon>
        <taxon>Tordyliinae</taxon>
        <taxon>Heracleum</taxon>
    </lineage>
</organism>
<keyword evidence="2" id="KW-1185">Reference proteome</keyword>
<evidence type="ECO:0000313" key="2">
    <source>
        <dbReference type="Proteomes" id="UP001237642"/>
    </source>
</evidence>
<name>A0AAD8IHE0_9APIA</name>
<dbReference type="EMBL" id="JAUIZM010000005">
    <property type="protein sequence ID" value="KAK1383965.1"/>
    <property type="molecule type" value="Genomic_DNA"/>
</dbReference>
<proteinExistence type="predicted"/>
<sequence>MVQENRIIIPTNQERIRVDEGEISSKITGNQQNMLVEAGKATLIQNEDLIFMDPKRRRTGKPNNYGADVKLNQEDEEFMDYNENEILGQKNGQLAGDLNNLVSQDDKKGGAPYPGWLIEGLNRTVVDTGLRDMELVGHQFTWERG</sequence>
<dbReference type="AlphaFoldDB" id="A0AAD8IHE0"/>